<protein>
    <submittedName>
        <fullName evidence="9">Tannase</fullName>
    </submittedName>
</protein>
<dbReference type="PANTHER" id="PTHR33938:SF15">
    <property type="entry name" value="FERULOYL ESTERASE B-RELATED"/>
    <property type="match status" value="1"/>
</dbReference>
<keyword evidence="2" id="KW-0719">Serine esterase</keyword>
<dbReference type="Proteomes" id="UP000494162">
    <property type="component" value="Unassembled WGS sequence"/>
</dbReference>
<evidence type="ECO:0000256" key="7">
    <source>
        <dbReference type="ARBA" id="ARBA00023157"/>
    </source>
</evidence>
<dbReference type="GO" id="GO:0052689">
    <property type="term" value="F:carboxylic ester hydrolase activity"/>
    <property type="evidence" value="ECO:0007669"/>
    <property type="project" value="UniProtKB-KW"/>
</dbReference>
<dbReference type="AlphaFoldDB" id="A0A6P2LPT6"/>
<dbReference type="RefSeq" id="WP_174902867.1">
    <property type="nucleotide sequence ID" value="NZ_CABVPP010000023.1"/>
</dbReference>
<dbReference type="PROSITE" id="PS51257">
    <property type="entry name" value="PROKAR_LIPOPROTEIN"/>
    <property type="match status" value="1"/>
</dbReference>
<evidence type="ECO:0000256" key="5">
    <source>
        <dbReference type="ARBA" id="ARBA00022801"/>
    </source>
</evidence>
<keyword evidence="4 8" id="KW-0732">Signal</keyword>
<dbReference type="InterPro" id="IPR011118">
    <property type="entry name" value="Tannase/feruloyl_esterase"/>
</dbReference>
<evidence type="ECO:0000313" key="10">
    <source>
        <dbReference type="Proteomes" id="UP000494162"/>
    </source>
</evidence>
<accession>A0A6P2LPT6</accession>
<dbReference type="InterPro" id="IPR029058">
    <property type="entry name" value="AB_hydrolase_fold"/>
</dbReference>
<evidence type="ECO:0000256" key="6">
    <source>
        <dbReference type="ARBA" id="ARBA00022837"/>
    </source>
</evidence>
<dbReference type="GeneID" id="93170430"/>
<keyword evidence="6" id="KW-0106">Calcium</keyword>
<evidence type="ECO:0000256" key="1">
    <source>
        <dbReference type="ARBA" id="ARBA00006249"/>
    </source>
</evidence>
<evidence type="ECO:0000256" key="8">
    <source>
        <dbReference type="SAM" id="SignalP"/>
    </source>
</evidence>
<dbReference type="EMBL" id="CABVPP010000023">
    <property type="protein sequence ID" value="VWB71559.1"/>
    <property type="molecule type" value="Genomic_DNA"/>
</dbReference>
<keyword evidence="5" id="KW-0378">Hydrolase</keyword>
<organism evidence="9 10">
    <name type="scientific">Burkholderia pseudomultivorans</name>
    <dbReference type="NCBI Taxonomy" id="1207504"/>
    <lineage>
        <taxon>Bacteria</taxon>
        <taxon>Pseudomonadati</taxon>
        <taxon>Pseudomonadota</taxon>
        <taxon>Betaproteobacteria</taxon>
        <taxon>Burkholderiales</taxon>
        <taxon>Burkholderiaceae</taxon>
        <taxon>Burkholderia</taxon>
        <taxon>Burkholderia cepacia complex</taxon>
    </lineage>
</organism>
<keyword evidence="7" id="KW-1015">Disulfide bond</keyword>
<gene>
    <name evidence="9" type="ORF">BPS26883_03399</name>
</gene>
<sequence>MDRWNRWKAARVVAALAAASCVFGLAGCDDTESSNPVSSSAPVPVDYGARCTGLSGRQFAGIAVTASVRTAPANGVPGYCKVSATGANGTTLDIEVDLPDNGSNRLLHQGGGGFDGSIPTIEATSAQFPLLTPLQRGFAYTASNGGNRTGNPAELVANETELRNYAYASTGTTVHFAKAVFAAFYGAAPKYTYFNGASNGGREGYLAAQNLPGDYDGIIAGDESMNMATQVTAMLRTASLAGSAAMPSAAQWTAAYNAAAAQCGNANGVILNPAACTFDPATLLCDASSAPAATCLSSAQLQTVRAQFAPFSTSGGQLLFAGYDWADFGGQFGVQSYGVLGGGFAAIATGNPAWLLPPTTAGSLQANFNADASFPVIAAGLDNIGADHDLQAIAQYLISGKKIISFHGGADPLISPHDHLRNWQTVVQAAGAAGANARFYLEPGVGHVLGGNGPDQADYLGAMIAWVEQGTPPARLLLTKFDAQGNVLTTLPDCPYPSFPRYLGSGSQNLAASYACVTA</sequence>
<proteinExistence type="inferred from homology"/>
<name>A0A6P2LPT6_9BURK</name>
<evidence type="ECO:0000256" key="2">
    <source>
        <dbReference type="ARBA" id="ARBA00022487"/>
    </source>
</evidence>
<reference evidence="9 10" key="1">
    <citation type="submission" date="2019-09" db="EMBL/GenBank/DDBJ databases">
        <authorList>
            <person name="Depoorter E."/>
        </authorList>
    </citation>
    <scope>NUCLEOTIDE SEQUENCE [LARGE SCALE GENOMIC DNA]</scope>
    <source>
        <strain evidence="9">LMG 26883</strain>
    </source>
</reference>
<dbReference type="GO" id="GO:0046872">
    <property type="term" value="F:metal ion binding"/>
    <property type="evidence" value="ECO:0007669"/>
    <property type="project" value="UniProtKB-KW"/>
</dbReference>
<keyword evidence="3" id="KW-0479">Metal-binding</keyword>
<dbReference type="SUPFAM" id="SSF53474">
    <property type="entry name" value="alpha/beta-Hydrolases"/>
    <property type="match status" value="1"/>
</dbReference>
<comment type="similarity">
    <text evidence="1">Belongs to the tannase family.</text>
</comment>
<dbReference type="Pfam" id="PF07519">
    <property type="entry name" value="Tannase"/>
    <property type="match status" value="2"/>
</dbReference>
<evidence type="ECO:0000256" key="3">
    <source>
        <dbReference type="ARBA" id="ARBA00022723"/>
    </source>
</evidence>
<feature type="chain" id="PRO_5026846636" evidence="8">
    <location>
        <begin position="27"/>
        <end position="519"/>
    </location>
</feature>
<evidence type="ECO:0000256" key="4">
    <source>
        <dbReference type="ARBA" id="ARBA00022729"/>
    </source>
</evidence>
<evidence type="ECO:0000313" key="9">
    <source>
        <dbReference type="EMBL" id="VWB71559.1"/>
    </source>
</evidence>
<feature type="signal peptide" evidence="8">
    <location>
        <begin position="1"/>
        <end position="26"/>
    </location>
</feature>
<dbReference type="PANTHER" id="PTHR33938">
    <property type="entry name" value="FERULOYL ESTERASE B-RELATED"/>
    <property type="match status" value="1"/>
</dbReference>